<comment type="caution">
    <text evidence="2">The sequence shown here is derived from an EMBL/GenBank/DDBJ whole genome shotgun (WGS) entry which is preliminary data.</text>
</comment>
<dbReference type="Pfam" id="PF08279">
    <property type="entry name" value="HTH_11"/>
    <property type="match status" value="1"/>
</dbReference>
<dbReference type="RefSeq" id="WP_337698443.1">
    <property type="nucleotide sequence ID" value="NZ_JBBEGN010000029.1"/>
</dbReference>
<gene>
    <name evidence="2" type="ORF">WCD74_29175</name>
</gene>
<keyword evidence="3" id="KW-1185">Reference proteome</keyword>
<protein>
    <submittedName>
        <fullName evidence="2">HTH domain-containing protein</fullName>
    </submittedName>
</protein>
<proteinExistence type="predicted"/>
<evidence type="ECO:0000313" key="2">
    <source>
        <dbReference type="EMBL" id="MEJ2871863.1"/>
    </source>
</evidence>
<dbReference type="InterPro" id="IPR036388">
    <property type="entry name" value="WH-like_DNA-bd_sf"/>
</dbReference>
<evidence type="ECO:0000313" key="3">
    <source>
        <dbReference type="Proteomes" id="UP001385809"/>
    </source>
</evidence>
<sequence length="127" mass="13983">MSRLSDASRDGHLRLRRVERQQWLVEHLHASRRRRTLRELADELHVSERTLARDVERLRDIGVPLVVTTGRHGGVELDAHTVTPVSLDLAELAVVLSSLAVLGPTAGPSAGSAVRKLVEALRPPDDP</sequence>
<dbReference type="Proteomes" id="UP001385809">
    <property type="component" value="Unassembled WGS sequence"/>
</dbReference>
<organism evidence="2 3">
    <name type="scientific">Actinomycetospora aurantiaca</name>
    <dbReference type="NCBI Taxonomy" id="3129233"/>
    <lineage>
        <taxon>Bacteria</taxon>
        <taxon>Bacillati</taxon>
        <taxon>Actinomycetota</taxon>
        <taxon>Actinomycetes</taxon>
        <taxon>Pseudonocardiales</taxon>
        <taxon>Pseudonocardiaceae</taxon>
        <taxon>Actinomycetospora</taxon>
    </lineage>
</organism>
<evidence type="ECO:0000259" key="1">
    <source>
        <dbReference type="Pfam" id="PF08279"/>
    </source>
</evidence>
<dbReference type="PANTHER" id="PTHR34580:SF1">
    <property type="entry name" value="PROTEIN PAFC"/>
    <property type="match status" value="1"/>
</dbReference>
<dbReference type="PANTHER" id="PTHR34580">
    <property type="match status" value="1"/>
</dbReference>
<dbReference type="EMBL" id="JBBEGN010000029">
    <property type="protein sequence ID" value="MEJ2871863.1"/>
    <property type="molecule type" value="Genomic_DNA"/>
</dbReference>
<dbReference type="InterPro" id="IPR036390">
    <property type="entry name" value="WH_DNA-bd_sf"/>
</dbReference>
<accession>A0ABU8MX24</accession>
<dbReference type="Gene3D" id="1.10.10.10">
    <property type="entry name" value="Winged helix-like DNA-binding domain superfamily/Winged helix DNA-binding domain"/>
    <property type="match status" value="1"/>
</dbReference>
<reference evidence="2 3" key="1">
    <citation type="submission" date="2024-03" db="EMBL/GenBank/DDBJ databases">
        <title>Actinomycetospora sp. OC33-EN08, a novel actinomycete isolated from wild orchid (Aerides multiflora).</title>
        <authorList>
            <person name="Suriyachadkun C."/>
        </authorList>
    </citation>
    <scope>NUCLEOTIDE SEQUENCE [LARGE SCALE GENOMIC DNA]</scope>
    <source>
        <strain evidence="2 3">OC33-EN08</strain>
    </source>
</reference>
<dbReference type="SUPFAM" id="SSF46785">
    <property type="entry name" value="Winged helix' DNA-binding domain"/>
    <property type="match status" value="1"/>
</dbReference>
<feature type="domain" description="Helix-turn-helix type 11" evidence="1">
    <location>
        <begin position="20"/>
        <end position="73"/>
    </location>
</feature>
<dbReference type="InterPro" id="IPR051534">
    <property type="entry name" value="CBASS_pafABC_assoc_protein"/>
</dbReference>
<name>A0ABU8MX24_9PSEU</name>
<dbReference type="InterPro" id="IPR013196">
    <property type="entry name" value="HTH_11"/>
</dbReference>